<feature type="non-terminal residue" evidence="3">
    <location>
        <position position="247"/>
    </location>
</feature>
<dbReference type="GO" id="GO:0008483">
    <property type="term" value="F:transaminase activity"/>
    <property type="evidence" value="ECO:0007669"/>
    <property type="project" value="InterPro"/>
</dbReference>
<gene>
    <name evidence="3" type="ORF">S01H1_69292</name>
</gene>
<dbReference type="InterPro" id="IPR005814">
    <property type="entry name" value="Aminotrans_3"/>
</dbReference>
<dbReference type="PANTHER" id="PTHR43094">
    <property type="entry name" value="AMINOTRANSFERASE"/>
    <property type="match status" value="1"/>
</dbReference>
<reference evidence="3" key="1">
    <citation type="journal article" date="2014" name="Front. Microbiol.">
        <title>High frequency of phylogenetically diverse reductive dehalogenase-homologous genes in deep subseafloor sedimentary metagenomes.</title>
        <authorList>
            <person name="Kawai M."/>
            <person name="Futagami T."/>
            <person name="Toyoda A."/>
            <person name="Takaki Y."/>
            <person name="Nishi S."/>
            <person name="Hori S."/>
            <person name="Arai W."/>
            <person name="Tsubouchi T."/>
            <person name="Morono Y."/>
            <person name="Uchiyama I."/>
            <person name="Ito T."/>
            <person name="Fujiyama A."/>
            <person name="Inagaki F."/>
            <person name="Takami H."/>
        </authorList>
    </citation>
    <scope>NUCLEOTIDE SEQUENCE</scope>
    <source>
        <strain evidence="3">Expedition CK06-06</strain>
    </source>
</reference>
<keyword evidence="2" id="KW-0663">Pyridoxal phosphate</keyword>
<dbReference type="InterPro" id="IPR015421">
    <property type="entry name" value="PyrdxlP-dep_Trfase_major"/>
</dbReference>
<dbReference type="CDD" id="cd00610">
    <property type="entry name" value="OAT_like"/>
    <property type="match status" value="1"/>
</dbReference>
<dbReference type="AlphaFoldDB" id="X0XU94"/>
<dbReference type="InterPro" id="IPR015424">
    <property type="entry name" value="PyrdxlP-dep_Trfase"/>
</dbReference>
<dbReference type="Gene3D" id="3.40.640.10">
    <property type="entry name" value="Type I PLP-dependent aspartate aminotransferase-like (Major domain)"/>
    <property type="match status" value="1"/>
</dbReference>
<dbReference type="SUPFAM" id="SSF53383">
    <property type="entry name" value="PLP-dependent transferases"/>
    <property type="match status" value="1"/>
</dbReference>
<dbReference type="EMBL" id="BARS01045998">
    <property type="protein sequence ID" value="GAG38852.1"/>
    <property type="molecule type" value="Genomic_DNA"/>
</dbReference>
<dbReference type="GO" id="GO:0030170">
    <property type="term" value="F:pyridoxal phosphate binding"/>
    <property type="evidence" value="ECO:0007669"/>
    <property type="project" value="InterPro"/>
</dbReference>
<evidence type="ECO:0008006" key="4">
    <source>
        <dbReference type="Google" id="ProtNLM"/>
    </source>
</evidence>
<dbReference type="Gene3D" id="3.90.1150.10">
    <property type="entry name" value="Aspartate Aminotransferase, domain 1"/>
    <property type="match status" value="1"/>
</dbReference>
<evidence type="ECO:0000313" key="3">
    <source>
        <dbReference type="EMBL" id="GAG38852.1"/>
    </source>
</evidence>
<proteinExistence type="inferred from homology"/>
<sequence length="247" mass="27680">VAIKLAQLYRGSSKIISYWDAYHGSTYAMVSVGGSSRNRQSPGLSIFEEFKHVPSPYCYRCPFRKEYPECDLFCADFVRYTIEKEGEKSVAAFMAEPICSWAGQVVPPDGYWQKIRKICDETGVLMIFDEVMTGFARTGKMFACEHWNIVPDIETYAKGITSGYVPLGATIVNKKLADHFDEKGFPHSYTYSGHALACATSLAVIDIYYKEKLADRAAKMGGYMMDALRGMQDRQPVIGDVRGLGLF</sequence>
<name>X0XU94_9ZZZZ</name>
<organism evidence="3">
    <name type="scientific">marine sediment metagenome</name>
    <dbReference type="NCBI Taxonomy" id="412755"/>
    <lineage>
        <taxon>unclassified sequences</taxon>
        <taxon>metagenomes</taxon>
        <taxon>ecological metagenomes</taxon>
    </lineage>
</organism>
<dbReference type="InterPro" id="IPR015422">
    <property type="entry name" value="PyrdxlP-dep_Trfase_small"/>
</dbReference>
<feature type="non-terminal residue" evidence="3">
    <location>
        <position position="1"/>
    </location>
</feature>
<comment type="similarity">
    <text evidence="1">Belongs to the class-III pyridoxal-phosphate-dependent aminotransferase family.</text>
</comment>
<comment type="caution">
    <text evidence="3">The sequence shown here is derived from an EMBL/GenBank/DDBJ whole genome shotgun (WGS) entry which is preliminary data.</text>
</comment>
<dbReference type="PANTHER" id="PTHR43094:SF1">
    <property type="entry name" value="AMINOTRANSFERASE CLASS-III"/>
    <property type="match status" value="1"/>
</dbReference>
<evidence type="ECO:0000256" key="2">
    <source>
        <dbReference type="ARBA" id="ARBA00022898"/>
    </source>
</evidence>
<dbReference type="Pfam" id="PF00202">
    <property type="entry name" value="Aminotran_3"/>
    <property type="match status" value="1"/>
</dbReference>
<accession>X0XU94</accession>
<protein>
    <recommendedName>
        <fullName evidence="4">Aspartate aminotransferase family protein</fullName>
    </recommendedName>
</protein>
<evidence type="ECO:0000256" key="1">
    <source>
        <dbReference type="ARBA" id="ARBA00008954"/>
    </source>
</evidence>